<dbReference type="PANTHER" id="PTHR42803:SF1">
    <property type="entry name" value="BROAD-SPECIFICITY LINEAR ACYL-COA DEHYDROGENASE FADE5"/>
    <property type="match status" value="1"/>
</dbReference>
<evidence type="ECO:0000256" key="6">
    <source>
        <dbReference type="RuleBase" id="RU362125"/>
    </source>
</evidence>
<evidence type="ECO:0000313" key="11">
    <source>
        <dbReference type="EMBL" id="MFC6671364.1"/>
    </source>
</evidence>
<feature type="domain" description="Acetyl-CoA dehydrogenase-like C-terminal" evidence="10">
    <location>
        <begin position="469"/>
        <end position="593"/>
    </location>
</feature>
<gene>
    <name evidence="11" type="ORF">ACFQDL_15755</name>
</gene>
<dbReference type="InterPro" id="IPR046373">
    <property type="entry name" value="Acyl-CoA_Oxase/DH_mid-dom_sf"/>
</dbReference>
<accession>A0ABW2A1X4</accession>
<dbReference type="EMBL" id="JBHSWE010000001">
    <property type="protein sequence ID" value="MFC6671364.1"/>
    <property type="molecule type" value="Genomic_DNA"/>
</dbReference>
<organism evidence="11 12">
    <name type="scientific">Marinobacterium aestuariivivens</name>
    <dbReference type="NCBI Taxonomy" id="1698799"/>
    <lineage>
        <taxon>Bacteria</taxon>
        <taxon>Pseudomonadati</taxon>
        <taxon>Pseudomonadota</taxon>
        <taxon>Gammaproteobacteria</taxon>
        <taxon>Oceanospirillales</taxon>
        <taxon>Oceanospirillaceae</taxon>
        <taxon>Marinobacterium</taxon>
    </lineage>
</organism>
<evidence type="ECO:0000256" key="1">
    <source>
        <dbReference type="ARBA" id="ARBA00001974"/>
    </source>
</evidence>
<proteinExistence type="inferred from homology"/>
<dbReference type="Pfam" id="PF02770">
    <property type="entry name" value="Acyl-CoA_dh_M"/>
    <property type="match status" value="1"/>
</dbReference>
<dbReference type="InterPro" id="IPR037069">
    <property type="entry name" value="AcylCoA_DH/ox_N_sf"/>
</dbReference>
<keyword evidence="5 6" id="KW-0560">Oxidoreductase</keyword>
<dbReference type="SUPFAM" id="SSF47203">
    <property type="entry name" value="Acyl-CoA dehydrogenase C-terminal domain-like"/>
    <property type="match status" value="1"/>
</dbReference>
<dbReference type="InterPro" id="IPR006091">
    <property type="entry name" value="Acyl-CoA_Oxase/DH_mid-dom"/>
</dbReference>
<dbReference type="Pfam" id="PF12806">
    <property type="entry name" value="Acyl-CoA_dh_C"/>
    <property type="match status" value="1"/>
</dbReference>
<feature type="domain" description="Acyl-CoA oxidase/dehydrogenase middle" evidence="8">
    <location>
        <begin position="163"/>
        <end position="271"/>
    </location>
</feature>
<evidence type="ECO:0000259" key="7">
    <source>
        <dbReference type="Pfam" id="PF00441"/>
    </source>
</evidence>
<feature type="domain" description="Acyl-CoA dehydrogenase/oxidase N-terminal" evidence="9">
    <location>
        <begin position="41"/>
        <end position="158"/>
    </location>
</feature>
<comment type="caution">
    <text evidence="11">The sequence shown here is derived from an EMBL/GenBank/DDBJ whole genome shotgun (WGS) entry which is preliminary data.</text>
</comment>
<dbReference type="Pfam" id="PF00441">
    <property type="entry name" value="Acyl-CoA_dh_1"/>
    <property type="match status" value="1"/>
</dbReference>
<dbReference type="InterPro" id="IPR052166">
    <property type="entry name" value="Diverse_Acyl-CoA_DH"/>
</dbReference>
<dbReference type="InterPro" id="IPR009100">
    <property type="entry name" value="AcylCoA_DH/oxidase_NM_dom_sf"/>
</dbReference>
<dbReference type="Gene3D" id="2.40.110.10">
    <property type="entry name" value="Butyryl-CoA Dehydrogenase, subunit A, domain 2"/>
    <property type="match status" value="1"/>
</dbReference>
<dbReference type="Proteomes" id="UP001596422">
    <property type="component" value="Unassembled WGS sequence"/>
</dbReference>
<dbReference type="InterPro" id="IPR036250">
    <property type="entry name" value="AcylCo_DH-like_C"/>
</dbReference>
<name>A0ABW2A1X4_9GAMM</name>
<evidence type="ECO:0000256" key="5">
    <source>
        <dbReference type="ARBA" id="ARBA00023002"/>
    </source>
</evidence>
<keyword evidence="3 6" id="KW-0285">Flavoprotein</keyword>
<dbReference type="PANTHER" id="PTHR42803">
    <property type="entry name" value="ACYL-COA DEHYDROGENASE"/>
    <property type="match status" value="1"/>
</dbReference>
<evidence type="ECO:0000313" key="12">
    <source>
        <dbReference type="Proteomes" id="UP001596422"/>
    </source>
</evidence>
<dbReference type="Gene3D" id="1.10.540.10">
    <property type="entry name" value="Acyl-CoA dehydrogenase/oxidase, N-terminal domain"/>
    <property type="match status" value="1"/>
</dbReference>
<dbReference type="SUPFAM" id="SSF56645">
    <property type="entry name" value="Acyl-CoA dehydrogenase NM domain-like"/>
    <property type="match status" value="1"/>
</dbReference>
<keyword evidence="4 6" id="KW-0274">FAD</keyword>
<evidence type="ECO:0000256" key="4">
    <source>
        <dbReference type="ARBA" id="ARBA00022827"/>
    </source>
</evidence>
<evidence type="ECO:0000256" key="3">
    <source>
        <dbReference type="ARBA" id="ARBA00022630"/>
    </source>
</evidence>
<keyword evidence="12" id="KW-1185">Reference proteome</keyword>
<evidence type="ECO:0000259" key="8">
    <source>
        <dbReference type="Pfam" id="PF02770"/>
    </source>
</evidence>
<feature type="domain" description="Acyl-CoA dehydrogenase/oxidase C-terminal" evidence="7">
    <location>
        <begin position="282"/>
        <end position="450"/>
    </location>
</feature>
<sequence length="599" mass="65558">MAEYKAPLRDIHFVLNELLDAERHYQGLVGAEDATPDMLAAIIDEGAKFAERVLSPLNQSGDREGCRFEDGEVSTPEGFSEAYRQFVAGGWPSLAHEPAWGGQGLPESVGMVISELTGSANWAWSMYPGLSHGAMNTLEAHGTDEQKQVYLTKLVSGEWTGTMCLTEPHCGTDLGLLRTRAEPAGDGSYLISGTKIFISAGEHDMADNIVHIVLARLPDAPAGTKGISLFVVPKFLPDAAGGCGERNSLGCGSIEHKMGIHGNATCVMNFDGARGFLIGPANKGLNCMFTFMNTARLGTALQGLAHAEWGFQNSLAYARERLQMRALTGAKNPQDAADPIIVHPAVRNMLLTQKAFAEGGRALIHYCAQLADQVKQGADPEQRQEADALLAFLTPIAKAFLTEVGFESANQGLQVFGGHGYISEWGMEQNLRDCRISMLYEGTTQIQALDLLGRKVLMTRGESLKRFTRIVHAFCESAEEEGAIRAFVRPLQRLNREWGDLTTNLGMKAMQDREEVGAAAQDYLMYSGYVVLAYFWARMARVAEEKLAQGSDDADFYRAKLQCARFYFERLLPRTLTLSETMLSGADNLMDLDADHFAF</sequence>
<comment type="cofactor">
    <cofactor evidence="1 6">
        <name>FAD</name>
        <dbReference type="ChEBI" id="CHEBI:57692"/>
    </cofactor>
</comment>
<dbReference type="Gene3D" id="1.20.140.10">
    <property type="entry name" value="Butyryl-CoA Dehydrogenase, subunit A, domain 3"/>
    <property type="match status" value="1"/>
</dbReference>
<dbReference type="InterPro" id="IPR025878">
    <property type="entry name" value="Acyl-CoA_dh-like_C_dom"/>
</dbReference>
<evidence type="ECO:0000256" key="2">
    <source>
        <dbReference type="ARBA" id="ARBA00009347"/>
    </source>
</evidence>
<dbReference type="Pfam" id="PF02771">
    <property type="entry name" value="Acyl-CoA_dh_N"/>
    <property type="match status" value="1"/>
</dbReference>
<dbReference type="RefSeq" id="WP_379909877.1">
    <property type="nucleotide sequence ID" value="NZ_JBHSWE010000001.1"/>
</dbReference>
<evidence type="ECO:0000259" key="9">
    <source>
        <dbReference type="Pfam" id="PF02771"/>
    </source>
</evidence>
<protein>
    <submittedName>
        <fullName evidence="11">Acyl-CoA dehydrogenase C-terminal domain-containing protein</fullName>
    </submittedName>
</protein>
<dbReference type="InterPro" id="IPR009075">
    <property type="entry name" value="AcylCo_DH/oxidase_C"/>
</dbReference>
<comment type="similarity">
    <text evidence="2 6">Belongs to the acyl-CoA dehydrogenase family.</text>
</comment>
<dbReference type="InterPro" id="IPR013786">
    <property type="entry name" value="AcylCoA_DH/ox_N"/>
</dbReference>
<reference evidence="12" key="1">
    <citation type="journal article" date="2019" name="Int. J. Syst. Evol. Microbiol.">
        <title>The Global Catalogue of Microorganisms (GCM) 10K type strain sequencing project: providing services to taxonomists for standard genome sequencing and annotation.</title>
        <authorList>
            <consortium name="The Broad Institute Genomics Platform"/>
            <consortium name="The Broad Institute Genome Sequencing Center for Infectious Disease"/>
            <person name="Wu L."/>
            <person name="Ma J."/>
        </authorList>
    </citation>
    <scope>NUCLEOTIDE SEQUENCE [LARGE SCALE GENOMIC DNA]</scope>
    <source>
        <strain evidence="12">NBRC 111756</strain>
    </source>
</reference>
<evidence type="ECO:0000259" key="10">
    <source>
        <dbReference type="Pfam" id="PF12806"/>
    </source>
</evidence>